<evidence type="ECO:0000313" key="2">
    <source>
        <dbReference type="Proteomes" id="UP000251891"/>
    </source>
</evidence>
<dbReference type="EMBL" id="QLYX01000020">
    <property type="protein sequence ID" value="RAY11225.1"/>
    <property type="molecule type" value="Genomic_DNA"/>
</dbReference>
<keyword evidence="2" id="KW-1185">Reference proteome</keyword>
<accession>A0A365GWM7</accession>
<protein>
    <recommendedName>
        <fullName evidence="3">DUF1963 domain-containing protein</fullName>
    </recommendedName>
</protein>
<evidence type="ECO:0000313" key="1">
    <source>
        <dbReference type="EMBL" id="RAY11225.1"/>
    </source>
</evidence>
<dbReference type="Gene3D" id="2.30.320.10">
    <property type="entry name" value="YwqG-like"/>
    <property type="match status" value="1"/>
</dbReference>
<evidence type="ECO:0008006" key="3">
    <source>
        <dbReference type="Google" id="ProtNLM"/>
    </source>
</evidence>
<dbReference type="Proteomes" id="UP000251891">
    <property type="component" value="Unassembled WGS sequence"/>
</dbReference>
<organism evidence="1 2">
    <name type="scientific">Actinomadura craniellae</name>
    <dbReference type="NCBI Taxonomy" id="2231787"/>
    <lineage>
        <taxon>Bacteria</taxon>
        <taxon>Bacillati</taxon>
        <taxon>Actinomycetota</taxon>
        <taxon>Actinomycetes</taxon>
        <taxon>Streptosporangiales</taxon>
        <taxon>Thermomonosporaceae</taxon>
        <taxon>Actinomadura</taxon>
    </lineage>
</organism>
<proteinExistence type="predicted"/>
<sequence length="283" mass="31284">MDVAREVPGMGAYARTVVRLHPRPGSPGVRDSHIGGPFLWPAGEEWPHCAEPKYAVGSGRNVAPERPVAMTAVAQLYAADLPELAFPPGKDLFQLLWCPGHHPATSYNPAFRLIWRRADEVTEVLAEPPVPHLVADTSYVPRPCALHPERVTEYPWHEELPPELQVRLKGWDAGEPLYQDWLSVVPGCKVGGGMSWEVTDMPPTECGTCGAPAGLLLQLDSTEWYGRPGETRWQPLEEEHLAPGTAEYRDAHEPTGLKISQFSHGGFFQCTASFDHPPFYLAQ</sequence>
<reference evidence="1 2" key="1">
    <citation type="submission" date="2018-06" db="EMBL/GenBank/DDBJ databases">
        <title>Actinomadura craniellae sp. nov. isolated from marine sponge Craniella sp.</title>
        <authorList>
            <person name="Li L."/>
            <person name="Xu Q.H."/>
            <person name="Lin H.W."/>
            <person name="Lu Y.H."/>
        </authorList>
    </citation>
    <scope>NUCLEOTIDE SEQUENCE [LARGE SCALE GENOMIC DNA]</scope>
    <source>
        <strain evidence="1 2">LHW63021</strain>
    </source>
</reference>
<dbReference type="AlphaFoldDB" id="A0A365GWM7"/>
<dbReference type="InterPro" id="IPR035948">
    <property type="entry name" value="YwqG-like_sf"/>
</dbReference>
<dbReference type="SUPFAM" id="SSF103032">
    <property type="entry name" value="Hypothetical protein YwqG"/>
    <property type="match status" value="1"/>
</dbReference>
<comment type="caution">
    <text evidence="1">The sequence shown here is derived from an EMBL/GenBank/DDBJ whole genome shotgun (WGS) entry which is preliminary data.</text>
</comment>
<gene>
    <name evidence="1" type="ORF">DPM19_31195</name>
</gene>
<name>A0A365GWM7_9ACTN</name>